<sequence length="291" mass="32835">MRDVITRRDLLKATIGGIAALSAANLAKGQQKEKRSKVVLIRHPEVLDKSGRINTKVLQEMLDEAVMALVGVKDPVEAWKRLVKPTDLVGIKTNVWAYLPTPKEVEEAIRRRLIDAGVKPERIIINDRQAHTVLAPCTALINVRPVRTHWWSGIGGCIKNYIMFVTNPSDYHTDACSPLGSIWHLPSVKGKTRLNILLALTPLFHGRGPHHYDPRYVWQYKGFFVSFDPVAIDAMGLRLIQAKRLQYFGKEIALETPPKHIVVADKKYKLGTSDPKQIEFVKLGWMEDALI</sequence>
<dbReference type="Proteomes" id="UP001204798">
    <property type="component" value="Unassembled WGS sequence"/>
</dbReference>
<name>A0ABT2ELX9_9BACT</name>
<proteinExistence type="predicted"/>
<dbReference type="Pfam" id="PF04015">
    <property type="entry name" value="DUF362"/>
    <property type="match status" value="1"/>
</dbReference>
<evidence type="ECO:0000259" key="1">
    <source>
        <dbReference type="Pfam" id="PF04015"/>
    </source>
</evidence>
<keyword evidence="3" id="KW-1185">Reference proteome</keyword>
<dbReference type="RefSeq" id="WP_259095016.1">
    <property type="nucleotide sequence ID" value="NZ_CP130454.1"/>
</dbReference>
<evidence type="ECO:0000313" key="2">
    <source>
        <dbReference type="EMBL" id="MCS3918949.1"/>
    </source>
</evidence>
<protein>
    <recommendedName>
        <fullName evidence="1">DUF362 domain-containing protein</fullName>
    </recommendedName>
</protein>
<dbReference type="EMBL" id="JANUCP010000002">
    <property type="protein sequence ID" value="MCS3918949.1"/>
    <property type="molecule type" value="Genomic_DNA"/>
</dbReference>
<reference evidence="2 3" key="1">
    <citation type="submission" date="2022-08" db="EMBL/GenBank/DDBJ databases">
        <title>Bacterial and archaeal communities from various locations to study Microbial Dark Matter (Phase II).</title>
        <authorList>
            <person name="Stepanauskas R."/>
        </authorList>
    </citation>
    <scope>NUCLEOTIDE SEQUENCE [LARGE SCALE GENOMIC DNA]</scope>
    <source>
        <strain evidence="2 3">PD1</strain>
    </source>
</reference>
<dbReference type="InterPro" id="IPR007160">
    <property type="entry name" value="DUF362"/>
</dbReference>
<feature type="domain" description="DUF362" evidence="1">
    <location>
        <begin position="131"/>
        <end position="237"/>
    </location>
</feature>
<gene>
    <name evidence="2" type="ORF">M2350_001349</name>
</gene>
<comment type="caution">
    <text evidence="2">The sequence shown here is derived from an EMBL/GenBank/DDBJ whole genome shotgun (WGS) entry which is preliminary data.</text>
</comment>
<evidence type="ECO:0000313" key="3">
    <source>
        <dbReference type="Proteomes" id="UP001204798"/>
    </source>
</evidence>
<organism evidence="2 3">
    <name type="scientific">Candidatus Fervidibacter sacchari</name>
    <dbReference type="NCBI Taxonomy" id="1448929"/>
    <lineage>
        <taxon>Bacteria</taxon>
        <taxon>Candidatus Fervidibacterota</taxon>
        <taxon>Candidatus Fervidibacter</taxon>
    </lineage>
</organism>
<accession>A0ABT2ELX9</accession>